<proteinExistence type="predicted"/>
<reference evidence="2" key="1">
    <citation type="submission" date="2020-05" db="EMBL/GenBank/DDBJ databases">
        <authorList>
            <person name="Chiriac C."/>
            <person name="Salcher M."/>
            <person name="Ghai R."/>
            <person name="Kavagutti S V."/>
        </authorList>
    </citation>
    <scope>NUCLEOTIDE SEQUENCE</scope>
</reference>
<name>A0A6J5QZM8_9CAUD</name>
<organism evidence="2">
    <name type="scientific">uncultured Caudovirales phage</name>
    <dbReference type="NCBI Taxonomy" id="2100421"/>
    <lineage>
        <taxon>Viruses</taxon>
        <taxon>Duplodnaviria</taxon>
        <taxon>Heunggongvirae</taxon>
        <taxon>Uroviricota</taxon>
        <taxon>Caudoviricetes</taxon>
        <taxon>Peduoviridae</taxon>
        <taxon>Maltschvirus</taxon>
        <taxon>Maltschvirus maltsch</taxon>
    </lineage>
</organism>
<gene>
    <name evidence="2" type="ORF">UFOVP1189_21</name>
    <name evidence="1" type="ORF">UFOVP464_6</name>
</gene>
<dbReference type="EMBL" id="LR797138">
    <property type="protein sequence ID" value="CAB4189232.1"/>
    <property type="molecule type" value="Genomic_DNA"/>
</dbReference>
<dbReference type="EMBL" id="LR796430">
    <property type="protein sequence ID" value="CAB4143879.1"/>
    <property type="molecule type" value="Genomic_DNA"/>
</dbReference>
<protein>
    <submittedName>
        <fullName evidence="2">Uncharacterized protein</fullName>
    </submittedName>
</protein>
<evidence type="ECO:0000313" key="2">
    <source>
        <dbReference type="EMBL" id="CAB4189232.1"/>
    </source>
</evidence>
<evidence type="ECO:0000313" key="1">
    <source>
        <dbReference type="EMBL" id="CAB4143879.1"/>
    </source>
</evidence>
<sequence>MPVLKRSETTSIDLGLAQLWADRLGLQEWTIYLDSDMSAKEGGDTEDAETQAATSPLASYREATIRAGATYPTEPGDRELTIVHELCHILLADLARAAEVTVEAAPKGAREALLQQAEDAQELTVVRLSRALFVLLAKDPA</sequence>
<accession>A0A6J5QZM8</accession>